<dbReference type="PANTHER" id="PTHR34983">
    <property type="entry name" value="ARABINOGALACTAN ENDO-BETA-1,4-GALACTANASE A"/>
    <property type="match status" value="1"/>
</dbReference>
<feature type="domain" description="SLH" evidence="6">
    <location>
        <begin position="1138"/>
        <end position="1201"/>
    </location>
</feature>
<protein>
    <recommendedName>
        <fullName evidence="4">Arabinogalactan endo-beta-1,4-galactanase</fullName>
        <ecNumber evidence="4">3.2.1.89</ecNumber>
    </recommendedName>
</protein>
<dbReference type="SUPFAM" id="SSF51445">
    <property type="entry name" value="(Trans)glycosidases"/>
    <property type="match status" value="1"/>
</dbReference>
<keyword evidence="4" id="KW-0732">Signal</keyword>
<feature type="compositionally biased region" description="Pro residues" evidence="5">
    <location>
        <begin position="874"/>
        <end position="883"/>
    </location>
</feature>
<dbReference type="Gene3D" id="3.20.20.80">
    <property type="entry name" value="Glycosidases"/>
    <property type="match status" value="1"/>
</dbReference>
<dbReference type="Gene3D" id="2.60.40.1080">
    <property type="match status" value="1"/>
</dbReference>
<keyword evidence="8" id="KW-1185">Reference proteome</keyword>
<keyword evidence="2 4" id="KW-0378">Hydrolase</keyword>
<feature type="signal peptide" evidence="4">
    <location>
        <begin position="1"/>
        <end position="24"/>
    </location>
</feature>
<feature type="chain" id="PRO_5044993826" description="Arabinogalactan endo-beta-1,4-galactanase" evidence="4">
    <location>
        <begin position="25"/>
        <end position="1260"/>
    </location>
</feature>
<accession>A0ABW1UZD9</accession>
<sequence length="1260" mass="136668">MNVRKWLSALLTAALLLTLLQAGGARIYAEEGESFTSNALTINGEAVTWQLIGERPSTFGDQNSPARLEYYSDSSLQFELQAVQSNVPEGQYELSLEVFSEQASPGPDALFYAITSEGTYSTPIQYSGSSWEAPATLRLGNVSVGSDSSLLIGVKMNSSGEHYGYIRNIQLKAGKTTETVAVKPNSAILRPGYSVALTTAITEQQSIQYASSNESVAVVDAQGIVTAAGDGEATITATVYEQGEIVAVGSSEMVVSSTMQQQYTPIAVEPVDELIGASRSDFIMGADISMMDELAAIDRKFYSADGVESSLISELKNGGVNWVRLRAWVDPSDEQGRPYGAGNIDTDALVRMAAQAKAADMKLLVDLHYSDFWTDPGRQSIPKSWAALNEEELKKQVYDYTYETLQALVDAQAYPDMIQIGNEINGGMLWPLGNSLEKAKPYLEQGIKAVRDFEAAVNGDHIDIVIHRANPGDGLSRVSSFYATYSDLDYDVIGLSYYPFWHGTLNNLQLVMDELAATYNKKIAIVETSYAYTLEDTILNGPTGHIFGQSQADAGGYLATVQGQASAIRDVIAAVAAVPEQKGIGIFYWEPGWQMGTDTGWATTYAASYQKEAIPADGGSGWANQALFNYFGEALPSINVFSAVRASREQYVEPTIVSVASVQLTTSQDDYAALPSTVKALFSDDTYREVEVLSWTPSSYDVKTPGNYELVGVLSGGQTVTASITVRPKNYVVNPGLESPDMSAWELTNSTRSTDAAYSGSYAIHFWNQETVSAKQLIQNLPNGVYELSVQTRIGIEGEPIADTSMLYATTGNKTYSAPLEVTGWDRWKKIMVSDIEVRNGQLEVGVQVHHAEGDYGDFDDWELIRVGDLPGSTPRPNPPFVPSPTETTEQVLSSSQENGITVLRAEIPANQTELVIPAKELANHAGARIVLTWGEQIVSFDRDALAEQLKDDITRSTSNIVVRRSANEQLELGFNGAEVNALLAPVQWNVLEKAASDQRDLDVQLQLTAKTTSSVSGSSSGLYRVAADGKLTYVRDATLNDSGIAELQLQAGLWYTVADVTRKFTDVDEQSEAIRKLVAIGLVQGDQRGALHLQQQATRAEVSKLTAMLVELIGDVSQAAETIDGEASMEQAAGNSTVKSFADVPTQHWAKPYIEQLTARGWLIGVSEHNFAPNAAMSYEALCVMLARILNLPLGEVNAQSSIEAHAWAQPSIEAIASAGVLTQAELLETDFTAPLTREQLFEVFYRLLGILRSNSQIE</sequence>
<dbReference type="Pfam" id="PF00395">
    <property type="entry name" value="SLH"/>
    <property type="match status" value="1"/>
</dbReference>
<dbReference type="Pfam" id="PF07532">
    <property type="entry name" value="Big_4"/>
    <property type="match status" value="1"/>
</dbReference>
<evidence type="ECO:0000256" key="1">
    <source>
        <dbReference type="ARBA" id="ARBA00010687"/>
    </source>
</evidence>
<dbReference type="Proteomes" id="UP001596233">
    <property type="component" value="Unassembled WGS sequence"/>
</dbReference>
<dbReference type="GO" id="GO:0016787">
    <property type="term" value="F:hydrolase activity"/>
    <property type="evidence" value="ECO:0007669"/>
    <property type="project" value="UniProtKB-KW"/>
</dbReference>
<dbReference type="SMART" id="SM00635">
    <property type="entry name" value="BID_2"/>
    <property type="match status" value="1"/>
</dbReference>
<dbReference type="InterPro" id="IPR008964">
    <property type="entry name" value="Invasin/intimin_cell_adhesion"/>
</dbReference>
<dbReference type="InterPro" id="IPR011683">
    <property type="entry name" value="Glyco_hydro_53"/>
</dbReference>
<dbReference type="Pfam" id="PF02368">
    <property type="entry name" value="Big_2"/>
    <property type="match status" value="1"/>
</dbReference>
<dbReference type="Gene3D" id="2.60.120.260">
    <property type="entry name" value="Galactose-binding domain-like"/>
    <property type="match status" value="1"/>
</dbReference>
<gene>
    <name evidence="7" type="ORF">ACFP56_04280</name>
</gene>
<dbReference type="EC" id="3.2.1.89" evidence="4"/>
<comment type="similarity">
    <text evidence="1 4">Belongs to the glycosyl hydrolase 53 family.</text>
</comment>
<evidence type="ECO:0000256" key="5">
    <source>
        <dbReference type="SAM" id="MobiDB-lite"/>
    </source>
</evidence>
<dbReference type="InterPro" id="IPR003343">
    <property type="entry name" value="Big_2"/>
</dbReference>
<evidence type="ECO:0000256" key="3">
    <source>
        <dbReference type="ARBA" id="ARBA00023295"/>
    </source>
</evidence>
<evidence type="ECO:0000256" key="2">
    <source>
        <dbReference type="ARBA" id="ARBA00022801"/>
    </source>
</evidence>
<evidence type="ECO:0000259" key="6">
    <source>
        <dbReference type="PROSITE" id="PS51272"/>
    </source>
</evidence>
<dbReference type="InterPro" id="IPR001119">
    <property type="entry name" value="SLH_dom"/>
</dbReference>
<organism evidence="7 8">
    <name type="scientific">Paenibacillus septentrionalis</name>
    <dbReference type="NCBI Taxonomy" id="429342"/>
    <lineage>
        <taxon>Bacteria</taxon>
        <taxon>Bacillati</taxon>
        <taxon>Bacillota</taxon>
        <taxon>Bacilli</taxon>
        <taxon>Bacillales</taxon>
        <taxon>Paenibacillaceae</taxon>
        <taxon>Paenibacillus</taxon>
    </lineage>
</organism>
<dbReference type="EMBL" id="JBHSTE010000001">
    <property type="protein sequence ID" value="MFC6331830.1"/>
    <property type="molecule type" value="Genomic_DNA"/>
</dbReference>
<comment type="caution">
    <text evidence="7">The sequence shown here is derived from an EMBL/GenBank/DDBJ whole genome shotgun (WGS) entry which is preliminary data.</text>
</comment>
<evidence type="ECO:0000313" key="7">
    <source>
        <dbReference type="EMBL" id="MFC6331830.1"/>
    </source>
</evidence>
<dbReference type="SUPFAM" id="SSF49373">
    <property type="entry name" value="Invasin/intimin cell-adhesion fragments"/>
    <property type="match status" value="1"/>
</dbReference>
<dbReference type="PROSITE" id="PS51272">
    <property type="entry name" value="SLH"/>
    <property type="match status" value="1"/>
</dbReference>
<dbReference type="InterPro" id="IPR011081">
    <property type="entry name" value="Big_4"/>
</dbReference>
<dbReference type="RefSeq" id="WP_379231472.1">
    <property type="nucleotide sequence ID" value="NZ_JBHSTE010000001.1"/>
</dbReference>
<comment type="catalytic activity">
    <reaction evidence="4">
        <text>The enzyme specifically hydrolyzes (1-&gt;4)-beta-D-galactosidic linkages in type I arabinogalactans.</text>
        <dbReference type="EC" id="3.2.1.89"/>
    </reaction>
</comment>
<dbReference type="InterPro" id="IPR017853">
    <property type="entry name" value="GH"/>
</dbReference>
<feature type="region of interest" description="Disordered" evidence="5">
    <location>
        <begin position="870"/>
        <end position="891"/>
    </location>
</feature>
<name>A0ABW1UZD9_9BACL</name>
<dbReference type="PANTHER" id="PTHR34983:SF2">
    <property type="entry name" value="ENDO-BETA-1,4-GALACTANASE"/>
    <property type="match status" value="1"/>
</dbReference>
<reference evidence="8" key="1">
    <citation type="journal article" date="2019" name="Int. J. Syst. Evol. Microbiol.">
        <title>The Global Catalogue of Microorganisms (GCM) 10K type strain sequencing project: providing services to taxonomists for standard genome sequencing and annotation.</title>
        <authorList>
            <consortium name="The Broad Institute Genomics Platform"/>
            <consortium name="The Broad Institute Genome Sequencing Center for Infectious Disease"/>
            <person name="Wu L."/>
            <person name="Ma J."/>
        </authorList>
    </citation>
    <scope>NUCLEOTIDE SEQUENCE [LARGE SCALE GENOMIC DNA]</scope>
    <source>
        <strain evidence="8">PCU 280</strain>
    </source>
</reference>
<evidence type="ECO:0000313" key="8">
    <source>
        <dbReference type="Proteomes" id="UP001596233"/>
    </source>
</evidence>
<keyword evidence="3 4" id="KW-0326">Glycosidase</keyword>
<dbReference type="Pfam" id="PF07745">
    <property type="entry name" value="Glyco_hydro_53"/>
    <property type="match status" value="1"/>
</dbReference>
<proteinExistence type="inferred from homology"/>
<evidence type="ECO:0000256" key="4">
    <source>
        <dbReference type="RuleBase" id="RU361192"/>
    </source>
</evidence>